<accession>A0ABN9HJ14</accession>
<proteinExistence type="predicted"/>
<dbReference type="EMBL" id="CATNWA010020928">
    <property type="protein sequence ID" value="CAI9620451.1"/>
    <property type="molecule type" value="Genomic_DNA"/>
</dbReference>
<feature type="non-terminal residue" evidence="1">
    <location>
        <position position="1"/>
    </location>
</feature>
<evidence type="ECO:0000313" key="1">
    <source>
        <dbReference type="EMBL" id="CAI9620451.1"/>
    </source>
</evidence>
<gene>
    <name evidence="1" type="ORF">SPARVUS_LOCUS15985566</name>
</gene>
<evidence type="ECO:0000313" key="2">
    <source>
        <dbReference type="Proteomes" id="UP001162483"/>
    </source>
</evidence>
<keyword evidence="2" id="KW-1185">Reference proteome</keyword>
<protein>
    <submittedName>
        <fullName evidence="1">Uncharacterized protein</fullName>
    </submittedName>
</protein>
<reference evidence="1" key="1">
    <citation type="submission" date="2023-05" db="EMBL/GenBank/DDBJ databases">
        <authorList>
            <person name="Stuckert A."/>
        </authorList>
    </citation>
    <scope>NUCLEOTIDE SEQUENCE</scope>
</reference>
<dbReference type="Proteomes" id="UP001162483">
    <property type="component" value="Unassembled WGS sequence"/>
</dbReference>
<sequence length="91" mass="9598">PAVVRAGIGGDRHRSSGSLIQCHTQVPPTCAAQQCPHLSDVSQCGLSVLSISTHYQCHLLMPPFSAHQCRLSVLISAASSTHISEGEKLPV</sequence>
<name>A0ABN9HJ14_9NEOB</name>
<comment type="caution">
    <text evidence="1">The sequence shown here is derived from an EMBL/GenBank/DDBJ whole genome shotgun (WGS) entry which is preliminary data.</text>
</comment>
<organism evidence="1 2">
    <name type="scientific">Staurois parvus</name>
    <dbReference type="NCBI Taxonomy" id="386267"/>
    <lineage>
        <taxon>Eukaryota</taxon>
        <taxon>Metazoa</taxon>
        <taxon>Chordata</taxon>
        <taxon>Craniata</taxon>
        <taxon>Vertebrata</taxon>
        <taxon>Euteleostomi</taxon>
        <taxon>Amphibia</taxon>
        <taxon>Batrachia</taxon>
        <taxon>Anura</taxon>
        <taxon>Neobatrachia</taxon>
        <taxon>Ranoidea</taxon>
        <taxon>Ranidae</taxon>
        <taxon>Staurois</taxon>
    </lineage>
</organism>